<evidence type="ECO:0000256" key="3">
    <source>
        <dbReference type="ARBA" id="ARBA00022737"/>
    </source>
</evidence>
<dbReference type="SUPFAM" id="SSF57667">
    <property type="entry name" value="beta-beta-alpha zinc fingers"/>
    <property type="match status" value="3"/>
</dbReference>
<dbReference type="GO" id="GO:0045893">
    <property type="term" value="P:positive regulation of DNA-templated transcription"/>
    <property type="evidence" value="ECO:0007669"/>
    <property type="project" value="UniProtKB-ARBA"/>
</dbReference>
<dbReference type="PhylomeDB" id="R7Q552"/>
<evidence type="ECO:0000256" key="6">
    <source>
        <dbReference type="ARBA" id="ARBA00023242"/>
    </source>
</evidence>
<evidence type="ECO:0000256" key="5">
    <source>
        <dbReference type="ARBA" id="ARBA00022833"/>
    </source>
</evidence>
<dbReference type="PANTHER" id="PTHR16515:SF49">
    <property type="entry name" value="GASTRULA ZINC FINGER PROTEIN XLCGF49.1-LIKE-RELATED"/>
    <property type="match status" value="1"/>
</dbReference>
<dbReference type="Pfam" id="PF00096">
    <property type="entry name" value="zf-C2H2"/>
    <property type="match status" value="3"/>
</dbReference>
<dbReference type="RefSeq" id="XP_005712136.1">
    <property type="nucleotide sequence ID" value="XM_005712079.1"/>
</dbReference>
<feature type="compositionally biased region" description="Polar residues" evidence="8">
    <location>
        <begin position="24"/>
        <end position="51"/>
    </location>
</feature>
<dbReference type="FunFam" id="3.30.160.60:FF:001732">
    <property type="entry name" value="Zgc:162936"/>
    <property type="match status" value="1"/>
</dbReference>
<dbReference type="OrthoDB" id="5693at2759"/>
<keyword evidence="2" id="KW-0479">Metal-binding</keyword>
<dbReference type="GO" id="GO:0043565">
    <property type="term" value="F:sequence-specific DNA binding"/>
    <property type="evidence" value="ECO:0007669"/>
    <property type="project" value="UniProtKB-ARBA"/>
</dbReference>
<protein>
    <recommendedName>
        <fullName evidence="9">C2H2-type domain-containing protein</fullName>
    </recommendedName>
</protein>
<dbReference type="Proteomes" id="UP000012073">
    <property type="component" value="Unassembled WGS sequence"/>
</dbReference>
<dbReference type="PROSITE" id="PS00028">
    <property type="entry name" value="ZINC_FINGER_C2H2_1"/>
    <property type="match status" value="5"/>
</dbReference>
<dbReference type="GO" id="GO:0008270">
    <property type="term" value="F:zinc ion binding"/>
    <property type="evidence" value="ECO:0007669"/>
    <property type="project" value="UniProtKB-KW"/>
</dbReference>
<dbReference type="Gramene" id="CDF32471">
    <property type="protein sequence ID" value="CDF32471"/>
    <property type="gene ID" value="CHC_T00001007001"/>
</dbReference>
<evidence type="ECO:0000256" key="8">
    <source>
        <dbReference type="SAM" id="MobiDB-lite"/>
    </source>
</evidence>
<dbReference type="InterPro" id="IPR050331">
    <property type="entry name" value="Zinc_finger"/>
</dbReference>
<keyword evidence="11" id="KW-1185">Reference proteome</keyword>
<dbReference type="GO" id="GO:0005694">
    <property type="term" value="C:chromosome"/>
    <property type="evidence" value="ECO:0007669"/>
    <property type="project" value="UniProtKB-ARBA"/>
</dbReference>
<evidence type="ECO:0000256" key="1">
    <source>
        <dbReference type="ARBA" id="ARBA00004123"/>
    </source>
</evidence>
<reference evidence="11" key="1">
    <citation type="journal article" date="2013" name="Proc. Natl. Acad. Sci. U.S.A.">
        <title>Genome structure and metabolic features in the red seaweed Chondrus crispus shed light on evolution of the Archaeplastida.</title>
        <authorList>
            <person name="Collen J."/>
            <person name="Porcel B."/>
            <person name="Carre W."/>
            <person name="Ball S.G."/>
            <person name="Chaparro C."/>
            <person name="Tonon T."/>
            <person name="Barbeyron T."/>
            <person name="Michel G."/>
            <person name="Noel B."/>
            <person name="Valentin K."/>
            <person name="Elias M."/>
            <person name="Artiguenave F."/>
            <person name="Arun A."/>
            <person name="Aury J.M."/>
            <person name="Barbosa-Neto J.F."/>
            <person name="Bothwell J.H."/>
            <person name="Bouget F.Y."/>
            <person name="Brillet L."/>
            <person name="Cabello-Hurtado F."/>
            <person name="Capella-Gutierrez S."/>
            <person name="Charrier B."/>
            <person name="Cladiere L."/>
            <person name="Cock J.M."/>
            <person name="Coelho S.M."/>
            <person name="Colleoni C."/>
            <person name="Czjzek M."/>
            <person name="Da Silva C."/>
            <person name="Delage L."/>
            <person name="Denoeud F."/>
            <person name="Deschamps P."/>
            <person name="Dittami S.M."/>
            <person name="Gabaldon T."/>
            <person name="Gachon C.M."/>
            <person name="Groisillier A."/>
            <person name="Herve C."/>
            <person name="Jabbari K."/>
            <person name="Katinka M."/>
            <person name="Kloareg B."/>
            <person name="Kowalczyk N."/>
            <person name="Labadie K."/>
            <person name="Leblanc C."/>
            <person name="Lopez P.J."/>
            <person name="McLachlan D.H."/>
            <person name="Meslet-Cladiere L."/>
            <person name="Moustafa A."/>
            <person name="Nehr Z."/>
            <person name="Nyvall Collen P."/>
            <person name="Panaud O."/>
            <person name="Partensky F."/>
            <person name="Poulain J."/>
            <person name="Rensing S.A."/>
            <person name="Rousvoal S."/>
            <person name="Samson G."/>
            <person name="Symeonidi A."/>
            <person name="Weissenbach J."/>
            <person name="Zambounis A."/>
            <person name="Wincker P."/>
            <person name="Boyen C."/>
        </authorList>
    </citation>
    <scope>NUCLEOTIDE SEQUENCE [LARGE SCALE GENOMIC DNA]</scope>
    <source>
        <strain evidence="11">cv. Stackhouse</strain>
    </source>
</reference>
<dbReference type="STRING" id="2769.R7Q552"/>
<accession>R7Q552</accession>
<feature type="domain" description="C2H2-type" evidence="9">
    <location>
        <begin position="231"/>
        <end position="259"/>
    </location>
</feature>
<dbReference type="FunFam" id="3.30.160.60:FF:000100">
    <property type="entry name" value="Zinc finger 45-like"/>
    <property type="match status" value="1"/>
</dbReference>
<evidence type="ECO:0000256" key="4">
    <source>
        <dbReference type="ARBA" id="ARBA00022771"/>
    </source>
</evidence>
<feature type="domain" description="C2H2-type" evidence="9">
    <location>
        <begin position="173"/>
        <end position="201"/>
    </location>
</feature>
<evidence type="ECO:0000259" key="9">
    <source>
        <dbReference type="PROSITE" id="PS50157"/>
    </source>
</evidence>
<dbReference type="KEGG" id="ccp:CHC_T00001007001"/>
<dbReference type="SMART" id="SM00355">
    <property type="entry name" value="ZnF_C2H2"/>
    <property type="match status" value="5"/>
</dbReference>
<keyword evidence="3" id="KW-0677">Repeat</keyword>
<sequence>MDITALVCADDRVSRTLPAQHFQHYSSNSHQLETSTQPPRQQQLSKPQSHQPLPSVSSLSVATSALSASSSLDSLSSPINSLTSLPPLFSPTPQYPPQQTAHYQAYSPIPSLQHPLYQLPLQAASHTTRPSATSRRPQASQQRVECALCGKSFSGISSHNRHVSRTHHKARPFACSQCDLQFGQKGSLDRHTAAVHLKERPYTCEHCHKGFGRKDNMKIHMTTVHLKKKPYKCDMCPKSFGGKRPLKIHRQTVHFKQRPLQCEHCDKRFGQRSNLNVHMKVHRRAANAVVSARALSHAPAIRSPPTSPIGSIDDLSSVRTESVTIAGKVEPFPTVYPESRGFASSPI</sequence>
<evidence type="ECO:0000256" key="7">
    <source>
        <dbReference type="PROSITE-ProRule" id="PRU00042"/>
    </source>
</evidence>
<dbReference type="GeneID" id="17319855"/>
<gene>
    <name evidence="10" type="ORF">CHC_T00001007001</name>
</gene>
<feature type="domain" description="C2H2-type" evidence="9">
    <location>
        <begin position="144"/>
        <end position="172"/>
    </location>
</feature>
<dbReference type="AlphaFoldDB" id="R7Q552"/>
<name>R7Q552_CHOCR</name>
<dbReference type="Gene3D" id="3.30.160.60">
    <property type="entry name" value="Classic Zinc Finger"/>
    <property type="match status" value="4"/>
</dbReference>
<evidence type="ECO:0000256" key="2">
    <source>
        <dbReference type="ARBA" id="ARBA00022723"/>
    </source>
</evidence>
<organism evidence="10 11">
    <name type="scientific">Chondrus crispus</name>
    <name type="common">Carrageen Irish moss</name>
    <name type="synonym">Polymorpha crispa</name>
    <dbReference type="NCBI Taxonomy" id="2769"/>
    <lineage>
        <taxon>Eukaryota</taxon>
        <taxon>Rhodophyta</taxon>
        <taxon>Florideophyceae</taxon>
        <taxon>Rhodymeniophycidae</taxon>
        <taxon>Gigartinales</taxon>
        <taxon>Gigartinaceae</taxon>
        <taxon>Chondrus</taxon>
    </lineage>
</organism>
<evidence type="ECO:0000313" key="11">
    <source>
        <dbReference type="Proteomes" id="UP000012073"/>
    </source>
</evidence>
<dbReference type="InterPro" id="IPR013087">
    <property type="entry name" value="Znf_C2H2_type"/>
</dbReference>
<proteinExistence type="predicted"/>
<dbReference type="InterPro" id="IPR036236">
    <property type="entry name" value="Znf_C2H2_sf"/>
</dbReference>
<feature type="domain" description="C2H2-type" evidence="9">
    <location>
        <begin position="202"/>
        <end position="230"/>
    </location>
</feature>
<keyword evidence="4 7" id="KW-0863">Zinc-finger</keyword>
<dbReference type="FunFam" id="3.30.160.60:FF:000634">
    <property type="entry name" value="Zinc finger X-chromosomal protein"/>
    <property type="match status" value="1"/>
</dbReference>
<comment type="subcellular location">
    <subcellularLocation>
        <location evidence="1">Nucleus</location>
    </subcellularLocation>
</comment>
<dbReference type="PANTHER" id="PTHR16515">
    <property type="entry name" value="PR DOMAIN ZINC FINGER PROTEIN"/>
    <property type="match status" value="1"/>
</dbReference>
<dbReference type="PROSITE" id="PS50157">
    <property type="entry name" value="ZINC_FINGER_C2H2_2"/>
    <property type="match status" value="5"/>
</dbReference>
<dbReference type="EMBL" id="HG001503">
    <property type="protein sequence ID" value="CDF32471.1"/>
    <property type="molecule type" value="Genomic_DNA"/>
</dbReference>
<keyword evidence="5" id="KW-0862">Zinc</keyword>
<dbReference type="GO" id="GO:0005634">
    <property type="term" value="C:nucleus"/>
    <property type="evidence" value="ECO:0007669"/>
    <property type="project" value="UniProtKB-SubCell"/>
</dbReference>
<feature type="region of interest" description="Disordered" evidence="8">
    <location>
        <begin position="24"/>
        <end position="57"/>
    </location>
</feature>
<feature type="domain" description="C2H2-type" evidence="9">
    <location>
        <begin position="260"/>
        <end position="282"/>
    </location>
</feature>
<keyword evidence="6" id="KW-0539">Nucleus</keyword>
<evidence type="ECO:0000313" key="10">
    <source>
        <dbReference type="EMBL" id="CDF32471.1"/>
    </source>
</evidence>